<feature type="transmembrane region" description="Helical" evidence="1">
    <location>
        <begin position="14"/>
        <end position="33"/>
    </location>
</feature>
<dbReference type="EMBL" id="JBBPBK010000014">
    <property type="protein sequence ID" value="KAK9270956.1"/>
    <property type="molecule type" value="Genomic_DNA"/>
</dbReference>
<name>A0AAP0NEZ9_LIQFO</name>
<feature type="transmembrane region" description="Helical" evidence="1">
    <location>
        <begin position="96"/>
        <end position="117"/>
    </location>
</feature>
<feature type="transmembrane region" description="Helical" evidence="1">
    <location>
        <begin position="54"/>
        <end position="81"/>
    </location>
</feature>
<keyword evidence="1" id="KW-1133">Transmembrane helix</keyword>
<accession>A0AAP0NEZ9</accession>
<comment type="caution">
    <text evidence="2">The sequence shown here is derived from an EMBL/GenBank/DDBJ whole genome shotgun (WGS) entry which is preliminary data.</text>
</comment>
<keyword evidence="3" id="KW-1185">Reference proteome</keyword>
<reference evidence="2 3" key="1">
    <citation type="journal article" date="2024" name="Plant J.">
        <title>Genome sequences and population genomics reveal climatic adaptation and genomic divergence between two closely related sweetgum species.</title>
        <authorList>
            <person name="Xu W.Q."/>
            <person name="Ren C.Q."/>
            <person name="Zhang X.Y."/>
            <person name="Comes H.P."/>
            <person name="Liu X.H."/>
            <person name="Li Y.G."/>
            <person name="Kettle C.J."/>
            <person name="Jalonen R."/>
            <person name="Gaisberger H."/>
            <person name="Ma Y.Z."/>
            <person name="Qiu Y.X."/>
        </authorList>
    </citation>
    <scope>NUCLEOTIDE SEQUENCE [LARGE SCALE GENOMIC DNA]</scope>
    <source>
        <strain evidence="2">Hangzhou</strain>
    </source>
</reference>
<dbReference type="AlphaFoldDB" id="A0AAP0NEZ9"/>
<evidence type="ECO:0000313" key="2">
    <source>
        <dbReference type="EMBL" id="KAK9270956.1"/>
    </source>
</evidence>
<protein>
    <submittedName>
        <fullName evidence="2">Uncharacterized protein</fullName>
    </submittedName>
</protein>
<evidence type="ECO:0000256" key="1">
    <source>
        <dbReference type="SAM" id="Phobius"/>
    </source>
</evidence>
<sequence length="130" mass="15098">MLMNDGEAFCVGEVFGLMYHVYLLSYWIGFCMLSSKYRMVGLSLKVNHFLLESLFLLTCLGLMVVSLLCGFHRLVIYIFFIHHRVLAHDFFPFSSLLFWVGVGVVCFGLFFVCWFLFPPSKFQLLLSMHS</sequence>
<evidence type="ECO:0000313" key="3">
    <source>
        <dbReference type="Proteomes" id="UP001415857"/>
    </source>
</evidence>
<gene>
    <name evidence="2" type="ORF">L1049_026544</name>
</gene>
<keyword evidence="1" id="KW-0472">Membrane</keyword>
<proteinExistence type="predicted"/>
<keyword evidence="1" id="KW-0812">Transmembrane</keyword>
<organism evidence="2 3">
    <name type="scientific">Liquidambar formosana</name>
    <name type="common">Formosan gum</name>
    <dbReference type="NCBI Taxonomy" id="63359"/>
    <lineage>
        <taxon>Eukaryota</taxon>
        <taxon>Viridiplantae</taxon>
        <taxon>Streptophyta</taxon>
        <taxon>Embryophyta</taxon>
        <taxon>Tracheophyta</taxon>
        <taxon>Spermatophyta</taxon>
        <taxon>Magnoliopsida</taxon>
        <taxon>eudicotyledons</taxon>
        <taxon>Gunneridae</taxon>
        <taxon>Pentapetalae</taxon>
        <taxon>Saxifragales</taxon>
        <taxon>Altingiaceae</taxon>
        <taxon>Liquidambar</taxon>
    </lineage>
</organism>
<dbReference type="Proteomes" id="UP001415857">
    <property type="component" value="Unassembled WGS sequence"/>
</dbReference>